<feature type="region of interest" description="Disordered" evidence="1">
    <location>
        <begin position="1"/>
        <end position="52"/>
    </location>
</feature>
<dbReference type="AlphaFoldDB" id="A0AAD4Z789"/>
<name>A0AAD4Z789_PRUDU</name>
<evidence type="ECO:0000313" key="2">
    <source>
        <dbReference type="EMBL" id="KAI5335094.1"/>
    </source>
</evidence>
<reference evidence="2 3" key="1">
    <citation type="journal article" date="2022" name="G3 (Bethesda)">
        <title>Whole-genome sequence and methylome profiling of the almond [Prunus dulcis (Mill.) D.A. Webb] cultivar 'Nonpareil'.</title>
        <authorList>
            <person name="D'Amico-Willman K.M."/>
            <person name="Ouma W.Z."/>
            <person name="Meulia T."/>
            <person name="Sideli G.M."/>
            <person name="Gradziel T.M."/>
            <person name="Fresnedo-Ramirez J."/>
        </authorList>
    </citation>
    <scope>NUCLEOTIDE SEQUENCE [LARGE SCALE GENOMIC DNA]</scope>
    <source>
        <strain evidence="2">Clone GOH B32 T37-40</strain>
    </source>
</reference>
<dbReference type="EMBL" id="JAJFAZ020000004">
    <property type="protein sequence ID" value="KAI5335094.1"/>
    <property type="molecule type" value="Genomic_DNA"/>
</dbReference>
<comment type="caution">
    <text evidence="2">The sequence shown here is derived from an EMBL/GenBank/DDBJ whole genome shotgun (WGS) entry which is preliminary data.</text>
</comment>
<dbReference type="Proteomes" id="UP001054821">
    <property type="component" value="Chromosome 4"/>
</dbReference>
<organism evidence="2 3">
    <name type="scientific">Prunus dulcis</name>
    <name type="common">Almond</name>
    <name type="synonym">Amygdalus dulcis</name>
    <dbReference type="NCBI Taxonomy" id="3755"/>
    <lineage>
        <taxon>Eukaryota</taxon>
        <taxon>Viridiplantae</taxon>
        <taxon>Streptophyta</taxon>
        <taxon>Embryophyta</taxon>
        <taxon>Tracheophyta</taxon>
        <taxon>Spermatophyta</taxon>
        <taxon>Magnoliopsida</taxon>
        <taxon>eudicotyledons</taxon>
        <taxon>Gunneridae</taxon>
        <taxon>Pentapetalae</taxon>
        <taxon>rosids</taxon>
        <taxon>fabids</taxon>
        <taxon>Rosales</taxon>
        <taxon>Rosaceae</taxon>
        <taxon>Amygdaloideae</taxon>
        <taxon>Amygdaleae</taxon>
        <taxon>Prunus</taxon>
    </lineage>
</organism>
<feature type="region of interest" description="Disordered" evidence="1">
    <location>
        <begin position="101"/>
        <end position="123"/>
    </location>
</feature>
<proteinExistence type="predicted"/>
<keyword evidence="3" id="KW-1185">Reference proteome</keyword>
<protein>
    <submittedName>
        <fullName evidence="2">Uncharacterized protein</fullName>
    </submittedName>
</protein>
<evidence type="ECO:0000256" key="1">
    <source>
        <dbReference type="SAM" id="MobiDB-lite"/>
    </source>
</evidence>
<feature type="compositionally biased region" description="Polar residues" evidence="1">
    <location>
        <begin position="114"/>
        <end position="123"/>
    </location>
</feature>
<sequence length="123" mass="13465">MGPTRLVKGQSLRSASKEKPRGMGPTGLAKAQTQAQPNWGWDRLSKGNQRAWCPSDRQKLKTLTGVGIIYQRETKRHGTHWIDKSSNPSATQLGLGLAIKEKPRGMGPTGLIKAQTQAHPDWG</sequence>
<gene>
    <name evidence="2" type="ORF">L3X38_025227</name>
</gene>
<accession>A0AAD4Z789</accession>
<evidence type="ECO:0000313" key="3">
    <source>
        <dbReference type="Proteomes" id="UP001054821"/>
    </source>
</evidence>